<reference evidence="2 3" key="1">
    <citation type="submission" date="2020-01" db="EMBL/GenBank/DDBJ databases">
        <authorList>
            <person name="Lee S.D."/>
        </authorList>
    </citation>
    <scope>NUCLEOTIDE SEQUENCE [LARGE SCALE GENOMIC DNA]</scope>
    <source>
        <strain evidence="2 3">SAP-35</strain>
    </source>
</reference>
<comment type="caution">
    <text evidence="2">The sequence shown here is derived from an EMBL/GenBank/DDBJ whole genome shotgun (WGS) entry which is preliminary data.</text>
</comment>
<feature type="compositionally biased region" description="Low complexity" evidence="1">
    <location>
        <begin position="507"/>
        <end position="517"/>
    </location>
</feature>
<dbReference type="EMBL" id="JAADJT010000009">
    <property type="protein sequence ID" value="NGZ86405.1"/>
    <property type="molecule type" value="Genomic_DNA"/>
</dbReference>
<accession>A0ABX0FPE6</accession>
<gene>
    <name evidence="2" type="ORF">GW587_19360</name>
</gene>
<feature type="region of interest" description="Disordered" evidence="1">
    <location>
        <begin position="188"/>
        <end position="217"/>
    </location>
</feature>
<evidence type="ECO:0000313" key="2">
    <source>
        <dbReference type="EMBL" id="NGZ86405.1"/>
    </source>
</evidence>
<proteinExistence type="predicted"/>
<name>A0ABX0FPE6_9BURK</name>
<feature type="region of interest" description="Disordered" evidence="1">
    <location>
        <begin position="504"/>
        <end position="541"/>
    </location>
</feature>
<reference evidence="3" key="2">
    <citation type="submission" date="2023-07" db="EMBL/GenBank/DDBJ databases">
        <title>Duganella aceri sp. nov., isolated from tree sap.</title>
        <authorList>
            <person name="Kim I.S."/>
        </authorList>
    </citation>
    <scope>NUCLEOTIDE SEQUENCE [LARGE SCALE GENOMIC DNA]</scope>
    <source>
        <strain evidence="3">SAP-35</strain>
    </source>
</reference>
<sequence>MPITKLMEGLPNQSMSQADFDQATGKYMADLPAWGTEANALAADVNAKQGAAADSAALAGTRATAAGAAAGAADDSADAAALSASAAHASEVAAAASAVASANSSAGVTASSTTPLTLTNGTKAFTVPAGKQFLGGVPMVAVSASTPAAKAFGVVASYVGTTLTLTITHVEGPAGTYADWNISPAGAQGGTGGTAGGQLTGALDEKKGTAPASSATPDIWGAGGNYVPITQTAAITGFPNAPQPGAKRTLRAEASFPITASATLDVHGGSTTINIGDELDVVADTVSVFRVTVRRNNGGGSGSPGRVVRVYKTSTVFTASVTGWHTIILEAASGSGAVAMAHNNDRAAASGSSTGGIVIKTFYAVAGDTFVLNLGSRGASVSLTGAAPGAVNGNDAADSTFVGGSVSLTAGGGKKGNATVGSTNSTVAAGAAGGTASGGDFNFPGSPSGTVTVTLTGSAISAAGASGGAAPPYKGVANKSGDVQVTSNGTGGVMAASGGAGVGGKSGDATAVNSTATSGGGGSDSASPNATTSSPGVGGAGVDPDFAGNLVAAPFNFTGAGSPSVAGGTSTGGGVSGAGSGALILSSGSSAATGIAALMGGTGGIACTTASSGAVLNSGTSNYAGGTGGVALASNTTVGATLISGNGGVALATIISP</sequence>
<dbReference type="RefSeq" id="WP_166106255.1">
    <property type="nucleotide sequence ID" value="NZ_JAADJT010000009.1"/>
</dbReference>
<dbReference type="Proteomes" id="UP000666369">
    <property type="component" value="Unassembled WGS sequence"/>
</dbReference>
<organism evidence="2 3">
    <name type="scientific">Duganella aceris</name>
    <dbReference type="NCBI Taxonomy" id="2703883"/>
    <lineage>
        <taxon>Bacteria</taxon>
        <taxon>Pseudomonadati</taxon>
        <taxon>Pseudomonadota</taxon>
        <taxon>Betaproteobacteria</taxon>
        <taxon>Burkholderiales</taxon>
        <taxon>Oxalobacteraceae</taxon>
        <taxon>Telluria group</taxon>
        <taxon>Duganella</taxon>
    </lineage>
</organism>
<feature type="compositionally biased region" description="Gly residues" evidence="1">
    <location>
        <begin position="188"/>
        <end position="199"/>
    </location>
</feature>
<evidence type="ECO:0000256" key="1">
    <source>
        <dbReference type="SAM" id="MobiDB-lite"/>
    </source>
</evidence>
<evidence type="ECO:0000313" key="3">
    <source>
        <dbReference type="Proteomes" id="UP000666369"/>
    </source>
</evidence>
<protein>
    <submittedName>
        <fullName evidence="2">Uncharacterized protein</fullName>
    </submittedName>
</protein>
<keyword evidence="3" id="KW-1185">Reference proteome</keyword>